<evidence type="ECO:0000259" key="3">
    <source>
        <dbReference type="Pfam" id="PF00753"/>
    </source>
</evidence>
<sequence>MKSKINFLIGSLIIFTAIIWSAIFNRQSDQSFHLYMLDVGQGMAIYIRFPDGFDVLYDGGPDDKILAELGDVMPAWDREINLMISSHNHADHLVGLIDVLEKYKVNEVWTSGAIHTTETYKKFLQAIDKSSAKLSACYVEMNGRSSLPCPSPDIPNGKISILYPFDNLTGQRPENQNNASLVAKVEYGDTSILLPGEVEKEAEAEIAQHYSDVGADQRVRPKSDLQSDILQSPHQGSHSSSTADFLQAVDPTDVLIAVGAGNQYGHPHKDVLARYKNMGFNVYRTDLCGRIEVMADLNNYKIISNCPK</sequence>
<dbReference type="InterPro" id="IPR035681">
    <property type="entry name" value="ComA-like_MBL"/>
</dbReference>
<keyword evidence="2" id="KW-0812">Transmembrane</keyword>
<dbReference type="AlphaFoldDB" id="A0A0G0NUI9"/>
<feature type="compositionally biased region" description="Polar residues" evidence="1">
    <location>
        <begin position="226"/>
        <end position="242"/>
    </location>
</feature>
<reference evidence="4 5" key="1">
    <citation type="journal article" date="2015" name="Nature">
        <title>rRNA introns, odd ribosomes, and small enigmatic genomes across a large radiation of phyla.</title>
        <authorList>
            <person name="Brown C.T."/>
            <person name="Hug L.A."/>
            <person name="Thomas B.C."/>
            <person name="Sharon I."/>
            <person name="Castelle C.J."/>
            <person name="Singh A."/>
            <person name="Wilkins M.J."/>
            <person name="Williams K.H."/>
            <person name="Banfield J.F."/>
        </authorList>
    </citation>
    <scope>NUCLEOTIDE SEQUENCE [LARGE SCALE GENOMIC DNA]</scope>
</reference>
<dbReference type="EMBL" id="LBVO01000023">
    <property type="protein sequence ID" value="KKQ89534.1"/>
    <property type="molecule type" value="Genomic_DNA"/>
</dbReference>
<gene>
    <name evidence="4" type="ORF">UT11_C0023G0008</name>
</gene>
<proteinExistence type="predicted"/>
<dbReference type="PANTHER" id="PTHR30619:SF7">
    <property type="entry name" value="BETA-LACTAMASE DOMAIN PROTEIN"/>
    <property type="match status" value="1"/>
</dbReference>
<dbReference type="CDD" id="cd07731">
    <property type="entry name" value="ComA-like_MBL-fold"/>
    <property type="match status" value="1"/>
</dbReference>
<dbReference type="InterPro" id="IPR036866">
    <property type="entry name" value="RibonucZ/Hydroxyglut_hydro"/>
</dbReference>
<evidence type="ECO:0000313" key="4">
    <source>
        <dbReference type="EMBL" id="KKQ89534.1"/>
    </source>
</evidence>
<dbReference type="InterPro" id="IPR001279">
    <property type="entry name" value="Metallo-B-lactamas"/>
</dbReference>
<feature type="transmembrane region" description="Helical" evidence="2">
    <location>
        <begin position="7"/>
        <end position="24"/>
    </location>
</feature>
<evidence type="ECO:0000256" key="2">
    <source>
        <dbReference type="SAM" id="Phobius"/>
    </source>
</evidence>
<dbReference type="Gene3D" id="3.60.15.10">
    <property type="entry name" value="Ribonuclease Z/Hydroxyacylglutathione hydrolase-like"/>
    <property type="match status" value="1"/>
</dbReference>
<feature type="region of interest" description="Disordered" evidence="1">
    <location>
        <begin position="213"/>
        <end position="242"/>
    </location>
</feature>
<keyword evidence="2" id="KW-1133">Transmembrane helix</keyword>
<dbReference type="Pfam" id="PF00753">
    <property type="entry name" value="Lactamase_B"/>
    <property type="match status" value="1"/>
</dbReference>
<dbReference type="Proteomes" id="UP000033934">
    <property type="component" value="Unassembled WGS sequence"/>
</dbReference>
<name>A0A0G0NUI9_9BACT</name>
<evidence type="ECO:0000256" key="1">
    <source>
        <dbReference type="SAM" id="MobiDB-lite"/>
    </source>
</evidence>
<accession>A0A0G0NUI9</accession>
<dbReference type="SUPFAM" id="SSF56281">
    <property type="entry name" value="Metallo-hydrolase/oxidoreductase"/>
    <property type="match status" value="1"/>
</dbReference>
<keyword evidence="2" id="KW-0472">Membrane</keyword>
<evidence type="ECO:0000313" key="5">
    <source>
        <dbReference type="Proteomes" id="UP000033934"/>
    </source>
</evidence>
<organism evidence="4 5">
    <name type="scientific">Berkelbacteria bacterium GW2011_GWA2_38_9</name>
    <dbReference type="NCBI Taxonomy" id="1618334"/>
    <lineage>
        <taxon>Bacteria</taxon>
        <taxon>Candidatus Berkelbacteria</taxon>
    </lineage>
</organism>
<feature type="compositionally biased region" description="Basic and acidic residues" evidence="1">
    <location>
        <begin position="215"/>
        <end position="225"/>
    </location>
</feature>
<dbReference type="PANTHER" id="PTHR30619">
    <property type="entry name" value="DNA INTERNALIZATION/COMPETENCE PROTEIN COMEC/REC2"/>
    <property type="match status" value="1"/>
</dbReference>
<dbReference type="InterPro" id="IPR052159">
    <property type="entry name" value="Competence_DNA_uptake"/>
</dbReference>
<protein>
    <submittedName>
        <fullName evidence="4">Beta-lactamase domain protein</fullName>
    </submittedName>
</protein>
<comment type="caution">
    <text evidence="4">The sequence shown here is derived from an EMBL/GenBank/DDBJ whole genome shotgun (WGS) entry which is preliminary data.</text>
</comment>
<feature type="domain" description="Metallo-beta-lactamase" evidence="3">
    <location>
        <begin position="38"/>
        <end position="257"/>
    </location>
</feature>